<accession>A0A1G2GYD8</accession>
<gene>
    <name evidence="1" type="ORF">A3H64_00215</name>
</gene>
<name>A0A1G2GYD8_9BACT</name>
<dbReference type="EMBL" id="MHNY01000030">
    <property type="protein sequence ID" value="OGZ55227.1"/>
    <property type="molecule type" value="Genomic_DNA"/>
</dbReference>
<dbReference type="Proteomes" id="UP000178186">
    <property type="component" value="Unassembled WGS sequence"/>
</dbReference>
<protein>
    <submittedName>
        <fullName evidence="1">Uncharacterized protein</fullName>
    </submittedName>
</protein>
<dbReference type="AlphaFoldDB" id="A0A1G2GYD8"/>
<sequence>MWLIDELVHVEKRCVPLSQNTFRTPGHVLAMLKSCFQLAALLSLGVKEKSMACAVPLQGGGWVPP</sequence>
<evidence type="ECO:0000313" key="1">
    <source>
        <dbReference type="EMBL" id="OGZ55227.1"/>
    </source>
</evidence>
<evidence type="ECO:0000313" key="2">
    <source>
        <dbReference type="Proteomes" id="UP000178186"/>
    </source>
</evidence>
<comment type="caution">
    <text evidence="1">The sequence shown here is derived from an EMBL/GenBank/DDBJ whole genome shotgun (WGS) entry which is preliminary data.</text>
</comment>
<organism evidence="1 2">
    <name type="scientific">Candidatus Ryanbacteria bacterium RIFCSPLOWO2_02_FULL_45_11c</name>
    <dbReference type="NCBI Taxonomy" id="1802128"/>
    <lineage>
        <taxon>Bacteria</taxon>
        <taxon>Candidatus Ryaniibacteriota</taxon>
    </lineage>
</organism>
<dbReference type="STRING" id="1802128.A3H64_00215"/>
<proteinExistence type="predicted"/>
<reference evidence="1 2" key="1">
    <citation type="journal article" date="2016" name="Nat. Commun.">
        <title>Thousands of microbial genomes shed light on interconnected biogeochemical processes in an aquifer system.</title>
        <authorList>
            <person name="Anantharaman K."/>
            <person name="Brown C.T."/>
            <person name="Hug L.A."/>
            <person name="Sharon I."/>
            <person name="Castelle C.J."/>
            <person name="Probst A.J."/>
            <person name="Thomas B.C."/>
            <person name="Singh A."/>
            <person name="Wilkins M.J."/>
            <person name="Karaoz U."/>
            <person name="Brodie E.L."/>
            <person name="Williams K.H."/>
            <person name="Hubbard S.S."/>
            <person name="Banfield J.F."/>
        </authorList>
    </citation>
    <scope>NUCLEOTIDE SEQUENCE [LARGE SCALE GENOMIC DNA]</scope>
</reference>